<keyword evidence="2" id="KW-1185">Reference proteome</keyword>
<reference evidence="1" key="1">
    <citation type="submission" date="2023-04" db="EMBL/GenBank/DDBJ databases">
        <title>Draft Genome sequencing of Naganishia species isolated from polar environments using Oxford Nanopore Technology.</title>
        <authorList>
            <person name="Leo P."/>
            <person name="Venkateswaran K."/>
        </authorList>
    </citation>
    <scope>NUCLEOTIDE SEQUENCE</scope>
    <source>
        <strain evidence="1">MNA-CCFEE 5261</strain>
    </source>
</reference>
<sequence length="181" mass="20156">MSGYVGLTNVPKHAGSILWSSGWQFFIIIAALTIVFADVALALPERNNIFWRIIKMFWLDGMTYTKQYGTADPYDTSRDPIPFFLAPLALFKVFLTFGYMSQSFYGVDTGLNQWGEQKGPNTQLFCLAAGFSLAGSSLFGLFTGSNGVRSTDTGLARKETRNKERTEGHVQMCSAFDVWVD</sequence>
<evidence type="ECO:0000313" key="2">
    <source>
        <dbReference type="Proteomes" id="UP001241377"/>
    </source>
</evidence>
<dbReference type="EMBL" id="JASBWR010000079">
    <property type="protein sequence ID" value="KAJ9098068.1"/>
    <property type="molecule type" value="Genomic_DNA"/>
</dbReference>
<accession>A0ACC2VG03</accession>
<gene>
    <name evidence="1" type="ORF">QFC19_006503</name>
</gene>
<comment type="caution">
    <text evidence="1">The sequence shown here is derived from an EMBL/GenBank/DDBJ whole genome shotgun (WGS) entry which is preliminary data.</text>
</comment>
<name>A0ACC2VG03_9TREE</name>
<evidence type="ECO:0000313" key="1">
    <source>
        <dbReference type="EMBL" id="KAJ9098068.1"/>
    </source>
</evidence>
<proteinExistence type="predicted"/>
<protein>
    <submittedName>
        <fullName evidence="1">Uncharacterized protein</fullName>
    </submittedName>
</protein>
<dbReference type="Proteomes" id="UP001241377">
    <property type="component" value="Unassembled WGS sequence"/>
</dbReference>
<organism evidence="1 2">
    <name type="scientific">Naganishia cerealis</name>
    <dbReference type="NCBI Taxonomy" id="610337"/>
    <lineage>
        <taxon>Eukaryota</taxon>
        <taxon>Fungi</taxon>
        <taxon>Dikarya</taxon>
        <taxon>Basidiomycota</taxon>
        <taxon>Agaricomycotina</taxon>
        <taxon>Tremellomycetes</taxon>
        <taxon>Filobasidiales</taxon>
        <taxon>Filobasidiaceae</taxon>
        <taxon>Naganishia</taxon>
    </lineage>
</organism>